<evidence type="ECO:0000256" key="2">
    <source>
        <dbReference type="ARBA" id="ARBA00004613"/>
    </source>
</evidence>
<feature type="binding site" evidence="19">
    <location>
        <position position="249"/>
    </location>
    <ligand>
        <name>Zn(2+)</name>
        <dbReference type="ChEBI" id="CHEBI:29105"/>
        <note>ligand shared between all trimeric partners</note>
    </ligand>
</feature>
<keyword evidence="9" id="KW-0053">Apoptosis</keyword>
<dbReference type="SMART" id="SM00207">
    <property type="entry name" value="TNF"/>
    <property type="match status" value="1"/>
</dbReference>
<dbReference type="PIRSF" id="PIRSF038013">
    <property type="entry name" value="TNF10_TNF11"/>
    <property type="match status" value="1"/>
</dbReference>
<keyword evidence="6" id="KW-0964">Secreted</keyword>
<comment type="similarity">
    <text evidence="3">Belongs to the tumor necrosis factor family.</text>
</comment>
<dbReference type="Proteomes" id="UP000515156">
    <property type="component" value="Chromosome 10"/>
</dbReference>
<keyword evidence="11 19" id="KW-0862">Zinc</keyword>
<comment type="subcellular location">
    <subcellularLocation>
        <location evidence="1">Cell membrane</location>
        <topology evidence="1">Single-pass type II membrane protein</topology>
    </subcellularLocation>
    <subcellularLocation>
        <location evidence="2">Secreted</location>
    </subcellularLocation>
</comment>
<feature type="domain" description="THD" evidence="20">
    <location>
        <begin position="133"/>
        <end position="299"/>
    </location>
</feature>
<dbReference type="InterPro" id="IPR021184">
    <property type="entry name" value="TNF_CS"/>
</dbReference>
<evidence type="ECO:0000313" key="22">
    <source>
        <dbReference type="RefSeq" id="XP_030072009.1"/>
    </source>
</evidence>
<dbReference type="GO" id="GO:0005125">
    <property type="term" value="F:cytokine activity"/>
    <property type="evidence" value="ECO:0007669"/>
    <property type="project" value="UniProtKB-KW"/>
</dbReference>
<evidence type="ECO:0000256" key="9">
    <source>
        <dbReference type="ARBA" id="ARBA00022703"/>
    </source>
</evidence>
<evidence type="ECO:0000256" key="17">
    <source>
        <dbReference type="ARBA" id="ARBA00074586"/>
    </source>
</evidence>
<evidence type="ECO:0000256" key="18">
    <source>
        <dbReference type="ARBA" id="ARBA00083215"/>
    </source>
</evidence>
<keyword evidence="21" id="KW-1185">Reference proteome</keyword>
<accession>A0A6P7Z8I6</accession>
<evidence type="ECO:0000256" key="11">
    <source>
        <dbReference type="ARBA" id="ARBA00022833"/>
    </source>
</evidence>
<dbReference type="GO" id="GO:0005164">
    <property type="term" value="F:tumor necrosis factor receptor binding"/>
    <property type="evidence" value="ECO:0007669"/>
    <property type="project" value="InterPro"/>
</dbReference>
<dbReference type="PROSITE" id="PS00251">
    <property type="entry name" value="THD_1"/>
    <property type="match status" value="1"/>
</dbReference>
<evidence type="ECO:0000256" key="1">
    <source>
        <dbReference type="ARBA" id="ARBA00004401"/>
    </source>
</evidence>
<keyword evidence="7" id="KW-0597">Phosphoprotein</keyword>
<dbReference type="AlphaFoldDB" id="A0A6P7Z8I6"/>
<gene>
    <name evidence="22" type="primary">TNFSF10</name>
</gene>
<evidence type="ECO:0000256" key="16">
    <source>
        <dbReference type="ARBA" id="ARBA00063957"/>
    </source>
</evidence>
<comment type="subunit">
    <text evidence="16">Homotrimer. One TNFSF10 homotrimer interacts with three TNFSF10A mononers. One TNFSF10 homotrimer interacts with three TNFSF10B mononers.</text>
</comment>
<comment type="function">
    <text evidence="15">Cytokine that binds to TNFRSF10A/TRAILR1, TNFRSF10B/TRAILR2, TNFRSF10C/TRAILR3, TNFRSF10D/TRAILR4 and possibly also to TNFRSF11B/OPG. Induces apoptosis. Its activity may be modulated by binding to the decoy receptors TNFRSF10C/TRAILR3, TNFRSF10D/TRAILR4 and TNFRSF11B/OPG that cannot induce apoptosis.</text>
</comment>
<dbReference type="Gene3D" id="2.60.120.40">
    <property type="match status" value="1"/>
</dbReference>
<name>A0A6P7Z8I6_9AMPH</name>
<dbReference type="FunFam" id="2.60.120.40:FF:000014">
    <property type="entry name" value="Tumor necrosis factor ligand superfamily member"/>
    <property type="match status" value="1"/>
</dbReference>
<dbReference type="InterPro" id="IPR008983">
    <property type="entry name" value="Tumour_necrosis_fac-like_dom"/>
</dbReference>
<sequence>MITSMAGSTSVQTCGLLILAVLLQSVCVAVTYIYFTNEMKQLRESCSRSNIACLVDKDLGTFLKRVTSRNLQDVMDNSDPCWQVKWELQTLIEKVLRKSYQAEISSAVKGEISQILLHLAGDKPNFHLPSQRIAAHLTGKNRTDASAVEHTLIRSRFSGQKIQTWEPWKGLSLLHNMDFKNGELVILKSGFYYIYSQTYFRYREPEEDMEIHSASVTSNILNKQIVQYIYKVTRYPDPILLMKSAKTTCWSKNAEYGLHSIYQGGVFNLKYNDKIFITVSNVTLIDMDSNASFFGAFLVG</sequence>
<keyword evidence="14" id="KW-0472">Membrane</keyword>
<evidence type="ECO:0000256" key="5">
    <source>
        <dbReference type="ARBA" id="ARBA00022514"/>
    </source>
</evidence>
<keyword evidence="13" id="KW-1133">Transmembrane helix</keyword>
<evidence type="ECO:0000256" key="6">
    <source>
        <dbReference type="ARBA" id="ARBA00022525"/>
    </source>
</evidence>
<dbReference type="GO" id="GO:0006915">
    <property type="term" value="P:apoptotic process"/>
    <property type="evidence" value="ECO:0007669"/>
    <property type="project" value="UniProtKB-KW"/>
</dbReference>
<evidence type="ECO:0000256" key="10">
    <source>
        <dbReference type="ARBA" id="ARBA00022723"/>
    </source>
</evidence>
<dbReference type="GO" id="GO:0006955">
    <property type="term" value="P:immune response"/>
    <property type="evidence" value="ECO:0007669"/>
    <property type="project" value="InterPro"/>
</dbReference>
<evidence type="ECO:0000256" key="19">
    <source>
        <dbReference type="PIRSR" id="PIRSR038013-50"/>
    </source>
</evidence>
<dbReference type="GO" id="GO:0005615">
    <property type="term" value="C:extracellular space"/>
    <property type="evidence" value="ECO:0007669"/>
    <property type="project" value="UniProtKB-KW"/>
</dbReference>
<dbReference type="InParanoid" id="A0A6P7Z8I6"/>
<dbReference type="OrthoDB" id="9446605at2759"/>
<organism evidence="21 22">
    <name type="scientific">Microcaecilia unicolor</name>
    <dbReference type="NCBI Taxonomy" id="1415580"/>
    <lineage>
        <taxon>Eukaryota</taxon>
        <taxon>Metazoa</taxon>
        <taxon>Chordata</taxon>
        <taxon>Craniata</taxon>
        <taxon>Vertebrata</taxon>
        <taxon>Euteleostomi</taxon>
        <taxon>Amphibia</taxon>
        <taxon>Gymnophiona</taxon>
        <taxon>Siphonopidae</taxon>
        <taxon>Microcaecilia</taxon>
    </lineage>
</organism>
<dbReference type="PANTHER" id="PTHR11471:SF27">
    <property type="entry name" value="TUMOR NECROSIS FACTOR LIGAND SUPERFAMILY MEMBER 10"/>
    <property type="match status" value="1"/>
</dbReference>
<dbReference type="GO" id="GO:2001238">
    <property type="term" value="P:positive regulation of extrinsic apoptotic signaling pathway"/>
    <property type="evidence" value="ECO:0007669"/>
    <property type="project" value="UniProtKB-ARBA"/>
</dbReference>
<keyword evidence="4" id="KW-1003">Cell membrane</keyword>
<keyword evidence="5" id="KW-0202">Cytokine</keyword>
<dbReference type="RefSeq" id="XP_030072009.1">
    <property type="nucleotide sequence ID" value="XM_030216149.1"/>
</dbReference>
<evidence type="ECO:0000259" key="20">
    <source>
        <dbReference type="PROSITE" id="PS50049"/>
    </source>
</evidence>
<dbReference type="Pfam" id="PF00229">
    <property type="entry name" value="TNF"/>
    <property type="match status" value="1"/>
</dbReference>
<dbReference type="PANTHER" id="PTHR11471">
    <property type="entry name" value="TUMOR NECROSIS FACTOR FAMILY MEMBER"/>
    <property type="match status" value="1"/>
</dbReference>
<evidence type="ECO:0000256" key="3">
    <source>
        <dbReference type="ARBA" id="ARBA00008670"/>
    </source>
</evidence>
<dbReference type="CDD" id="cd00184">
    <property type="entry name" value="TNF"/>
    <property type="match status" value="1"/>
</dbReference>
<dbReference type="GeneID" id="115478655"/>
<dbReference type="PROSITE" id="PS50049">
    <property type="entry name" value="THD_2"/>
    <property type="match status" value="1"/>
</dbReference>
<proteinExistence type="inferred from homology"/>
<evidence type="ECO:0000256" key="8">
    <source>
        <dbReference type="ARBA" id="ARBA00022692"/>
    </source>
</evidence>
<reference evidence="22" key="1">
    <citation type="submission" date="2025-08" db="UniProtKB">
        <authorList>
            <consortium name="RefSeq"/>
        </authorList>
    </citation>
    <scope>IDENTIFICATION</scope>
</reference>
<dbReference type="GO" id="GO:0046872">
    <property type="term" value="F:metal ion binding"/>
    <property type="evidence" value="ECO:0007669"/>
    <property type="project" value="UniProtKB-KW"/>
</dbReference>
<keyword evidence="12" id="KW-0735">Signal-anchor</keyword>
<evidence type="ECO:0000256" key="7">
    <source>
        <dbReference type="ARBA" id="ARBA00022553"/>
    </source>
</evidence>
<dbReference type="KEGG" id="muo:115478655"/>
<dbReference type="InterPro" id="IPR006052">
    <property type="entry name" value="TNF_dom"/>
</dbReference>
<keyword evidence="8" id="KW-0812">Transmembrane</keyword>
<dbReference type="SUPFAM" id="SSF49842">
    <property type="entry name" value="TNF-like"/>
    <property type="match status" value="1"/>
</dbReference>
<keyword evidence="10 19" id="KW-0479">Metal-binding</keyword>
<protein>
    <recommendedName>
        <fullName evidence="17">Tumor necrosis factor ligand superfamily member 10</fullName>
    </recommendedName>
    <alternativeName>
        <fullName evidence="18">TNF-related apoptosis-inducing ligand</fullName>
    </alternativeName>
</protein>
<dbReference type="FunCoup" id="A0A6P7Z8I6">
    <property type="interactions" value="573"/>
</dbReference>
<evidence type="ECO:0000256" key="12">
    <source>
        <dbReference type="ARBA" id="ARBA00022968"/>
    </source>
</evidence>
<evidence type="ECO:0000256" key="15">
    <source>
        <dbReference type="ARBA" id="ARBA00055277"/>
    </source>
</evidence>
<dbReference type="GO" id="GO:0005886">
    <property type="term" value="C:plasma membrane"/>
    <property type="evidence" value="ECO:0007669"/>
    <property type="project" value="UniProtKB-SubCell"/>
</dbReference>
<evidence type="ECO:0000256" key="13">
    <source>
        <dbReference type="ARBA" id="ARBA00022989"/>
    </source>
</evidence>
<dbReference type="CTD" id="8743"/>
<evidence type="ECO:0000256" key="14">
    <source>
        <dbReference type="ARBA" id="ARBA00023136"/>
    </source>
</evidence>
<evidence type="ECO:0000256" key="4">
    <source>
        <dbReference type="ARBA" id="ARBA00022475"/>
    </source>
</evidence>
<evidence type="ECO:0000313" key="21">
    <source>
        <dbReference type="Proteomes" id="UP000515156"/>
    </source>
</evidence>
<dbReference type="InterPro" id="IPR017355">
    <property type="entry name" value="TNF_ligand_10/11"/>
</dbReference>